<feature type="chain" id="PRO_5046792332" evidence="1">
    <location>
        <begin position="22"/>
        <end position="287"/>
    </location>
</feature>
<reference evidence="3" key="1">
    <citation type="journal article" date="2019" name="Int. J. Syst. Evol. Microbiol.">
        <title>The Global Catalogue of Microorganisms (GCM) 10K type strain sequencing project: providing services to taxonomists for standard genome sequencing and annotation.</title>
        <authorList>
            <consortium name="The Broad Institute Genomics Platform"/>
            <consortium name="The Broad Institute Genome Sequencing Center for Infectious Disease"/>
            <person name="Wu L."/>
            <person name="Ma J."/>
        </authorList>
    </citation>
    <scope>NUCLEOTIDE SEQUENCE [LARGE SCALE GENOMIC DNA]</scope>
    <source>
        <strain evidence="3">KACC 12602</strain>
    </source>
</reference>
<feature type="signal peptide" evidence="1">
    <location>
        <begin position="1"/>
        <end position="21"/>
    </location>
</feature>
<keyword evidence="1" id="KW-0732">Signal</keyword>
<dbReference type="Gene3D" id="1.25.40.10">
    <property type="entry name" value="Tetratricopeptide repeat domain"/>
    <property type="match status" value="1"/>
</dbReference>
<dbReference type="RefSeq" id="WP_378016486.1">
    <property type="nucleotide sequence ID" value="NZ_JBHSKT010000003.1"/>
</dbReference>
<dbReference type="Proteomes" id="UP001596161">
    <property type="component" value="Unassembled WGS sequence"/>
</dbReference>
<accession>A0ABW0E6W6</accession>
<evidence type="ECO:0000313" key="2">
    <source>
        <dbReference type="EMBL" id="MFC5270113.1"/>
    </source>
</evidence>
<gene>
    <name evidence="2" type="ORF">ACFPIB_05800</name>
</gene>
<protein>
    <submittedName>
        <fullName evidence="2">DUF2911 domain-containing protein</fullName>
    </submittedName>
</protein>
<sequence length="287" mass="33230">MKLKLLLLYSCFHFLTFMVNAQQLNLPLASPKAVVSQTIGLTEIKVNYYTPGVKNREIWGKLVPYGQVWRTGANEATMISFSDDVIVQGEKLKAGTYSLFTIPETHDNWTIIFNKKLNQWGAFDYKTEDDVLRVPVQAIPDDFHETLFFSFTDIKSNSGELNINWEKIRIPIHIEVEVDQKALANIKAALAEAKPNDWRLYAQAVSYLLQKNKEPELALEWINKSISIDDNYYNNWLKAQLLAQHNEYQEAVNLVKKAIKLGEKEESFKQFEPDLELALKDWRIRMN</sequence>
<dbReference type="InterPro" id="IPR011990">
    <property type="entry name" value="TPR-like_helical_dom_sf"/>
</dbReference>
<evidence type="ECO:0000313" key="3">
    <source>
        <dbReference type="Proteomes" id="UP001596161"/>
    </source>
</evidence>
<dbReference type="Pfam" id="PF11138">
    <property type="entry name" value="DUF2911"/>
    <property type="match status" value="1"/>
</dbReference>
<organism evidence="2 3">
    <name type="scientific">Adhaeribacter terreus</name>
    <dbReference type="NCBI Taxonomy" id="529703"/>
    <lineage>
        <taxon>Bacteria</taxon>
        <taxon>Pseudomonadati</taxon>
        <taxon>Bacteroidota</taxon>
        <taxon>Cytophagia</taxon>
        <taxon>Cytophagales</taxon>
        <taxon>Hymenobacteraceae</taxon>
        <taxon>Adhaeribacter</taxon>
    </lineage>
</organism>
<dbReference type="EMBL" id="JBHSKT010000003">
    <property type="protein sequence ID" value="MFC5270113.1"/>
    <property type="molecule type" value="Genomic_DNA"/>
</dbReference>
<name>A0ABW0E6W6_9BACT</name>
<comment type="caution">
    <text evidence="2">The sequence shown here is derived from an EMBL/GenBank/DDBJ whole genome shotgun (WGS) entry which is preliminary data.</text>
</comment>
<keyword evidence="3" id="KW-1185">Reference proteome</keyword>
<proteinExistence type="predicted"/>
<evidence type="ECO:0000256" key="1">
    <source>
        <dbReference type="SAM" id="SignalP"/>
    </source>
</evidence>
<dbReference type="SUPFAM" id="SSF48452">
    <property type="entry name" value="TPR-like"/>
    <property type="match status" value="1"/>
</dbReference>
<dbReference type="InterPro" id="IPR021314">
    <property type="entry name" value="DUF2911"/>
</dbReference>